<dbReference type="EMBL" id="LT840184">
    <property type="protein sequence ID" value="SMF90859.1"/>
    <property type="molecule type" value="Genomic_DNA"/>
</dbReference>
<evidence type="ECO:0000256" key="4">
    <source>
        <dbReference type="ARBA" id="ARBA00022723"/>
    </source>
</evidence>
<gene>
    <name evidence="15" type="ORF">SAMN05661091_5264</name>
</gene>
<name>A0A1X7HQ46_9BACL</name>
<evidence type="ECO:0000256" key="6">
    <source>
        <dbReference type="ARBA" id="ARBA00022777"/>
    </source>
</evidence>
<accession>A0A1X7HQ46</accession>
<evidence type="ECO:0000256" key="7">
    <source>
        <dbReference type="ARBA" id="ARBA00022840"/>
    </source>
</evidence>
<dbReference type="InterPro" id="IPR029056">
    <property type="entry name" value="Ribokinase-like"/>
</dbReference>
<evidence type="ECO:0000256" key="12">
    <source>
        <dbReference type="ARBA" id="ARBA00042531"/>
    </source>
</evidence>
<keyword evidence="4" id="KW-0479">Metal-binding</keyword>
<dbReference type="Proteomes" id="UP000192940">
    <property type="component" value="Chromosome I"/>
</dbReference>
<dbReference type="PANTHER" id="PTHR20858:SF19">
    <property type="entry name" value="PYRIDOXINE KINASE"/>
    <property type="match status" value="1"/>
</dbReference>
<dbReference type="CDD" id="cd01169">
    <property type="entry name" value="HMPP_kinase"/>
    <property type="match status" value="1"/>
</dbReference>
<dbReference type="AlphaFoldDB" id="A0A1X7HQ46"/>
<evidence type="ECO:0000256" key="1">
    <source>
        <dbReference type="ARBA" id="ARBA00009879"/>
    </source>
</evidence>
<sequence length="277" mass="29663">MQNTAIKKVLTVAGSDSSGGAGLQADLKTFQEYGTFGFTAITSIVTMDPDQGWNHAVHPVNSELVRQQLKTILSGGPLDAMKTGMLGSTEIIEILSEMIDEHDIHNVVIDPVMVCKGEDEVLQPENGQAIRELLLPRATIVTPNLFEAGQLAGMRCLSTVEEMKEAARIIHELGAKHVVIKGGKSVKGDKAIDLLFDGSEFTLFESVKLETSHNHGAGCTFAAAITAGLAKGMPVRDAVAKAKLFATEGIKNGFAFNSFVGPVWHGAYNKAEQRMNS</sequence>
<evidence type="ECO:0000256" key="9">
    <source>
        <dbReference type="ARBA" id="ARBA00042307"/>
    </source>
</evidence>
<dbReference type="NCBIfam" id="NF009077">
    <property type="entry name" value="PRK12412.1"/>
    <property type="match status" value="1"/>
</dbReference>
<evidence type="ECO:0000259" key="14">
    <source>
        <dbReference type="Pfam" id="PF08543"/>
    </source>
</evidence>
<evidence type="ECO:0000313" key="15">
    <source>
        <dbReference type="EMBL" id="SMF90859.1"/>
    </source>
</evidence>
<dbReference type="PANTHER" id="PTHR20858">
    <property type="entry name" value="PHOSPHOMETHYLPYRIMIDINE KINASE"/>
    <property type="match status" value="1"/>
</dbReference>
<dbReference type="InterPro" id="IPR004399">
    <property type="entry name" value="HMP/HMP-P_kinase_dom"/>
</dbReference>
<dbReference type="SUPFAM" id="SSF53613">
    <property type="entry name" value="Ribokinase-like"/>
    <property type="match status" value="1"/>
</dbReference>
<dbReference type="Pfam" id="PF08543">
    <property type="entry name" value="Phos_pyr_kin"/>
    <property type="match status" value="1"/>
</dbReference>
<protein>
    <recommendedName>
        <fullName evidence="2">pyridoxal kinase</fullName>
        <ecNumber evidence="2">2.7.1.35</ecNumber>
    </recommendedName>
    <alternativeName>
        <fullName evidence="10">PN/PL/PM kinase</fullName>
    </alternativeName>
    <alternativeName>
        <fullName evidence="11">Pyridoxal kinase</fullName>
    </alternativeName>
    <alternativeName>
        <fullName evidence="9">Pyridoxamine kinase</fullName>
    </alternativeName>
    <alternativeName>
        <fullName evidence="12">Vitamin B6 kinase</fullName>
    </alternativeName>
</protein>
<dbReference type="NCBIfam" id="TIGR00097">
    <property type="entry name" value="HMP-P_kinase"/>
    <property type="match status" value="1"/>
</dbReference>
<dbReference type="GO" id="GO:0046872">
    <property type="term" value="F:metal ion binding"/>
    <property type="evidence" value="ECO:0007669"/>
    <property type="project" value="UniProtKB-KW"/>
</dbReference>
<evidence type="ECO:0000256" key="10">
    <source>
        <dbReference type="ARBA" id="ARBA00042348"/>
    </source>
</evidence>
<dbReference type="GO" id="GO:0008902">
    <property type="term" value="F:hydroxymethylpyrimidine kinase activity"/>
    <property type="evidence" value="ECO:0007669"/>
    <property type="project" value="TreeGrafter"/>
</dbReference>
<organism evidence="15 16">
    <name type="scientific">Paenibacillus uliginis N3/975</name>
    <dbReference type="NCBI Taxonomy" id="1313296"/>
    <lineage>
        <taxon>Bacteria</taxon>
        <taxon>Bacillati</taxon>
        <taxon>Bacillota</taxon>
        <taxon>Bacilli</taxon>
        <taxon>Bacillales</taxon>
        <taxon>Paenibacillaceae</taxon>
        <taxon>Paenibacillus</taxon>
    </lineage>
</organism>
<dbReference type="EC" id="2.7.1.35" evidence="2"/>
<dbReference type="STRING" id="1313296.SAMN05661091_5264"/>
<dbReference type="RefSeq" id="WP_244562850.1">
    <property type="nucleotide sequence ID" value="NZ_LT840184.1"/>
</dbReference>
<proteinExistence type="inferred from homology"/>
<evidence type="ECO:0000256" key="5">
    <source>
        <dbReference type="ARBA" id="ARBA00022741"/>
    </source>
</evidence>
<keyword evidence="5" id="KW-0547">Nucleotide-binding</keyword>
<dbReference type="FunFam" id="3.40.1190.20:FF:000003">
    <property type="entry name" value="Phosphomethylpyrimidine kinase ThiD"/>
    <property type="match status" value="1"/>
</dbReference>
<evidence type="ECO:0000256" key="3">
    <source>
        <dbReference type="ARBA" id="ARBA00022679"/>
    </source>
</evidence>
<evidence type="ECO:0000256" key="8">
    <source>
        <dbReference type="ARBA" id="ARBA00022842"/>
    </source>
</evidence>
<dbReference type="Gene3D" id="3.40.1190.20">
    <property type="match status" value="1"/>
</dbReference>
<feature type="domain" description="Pyridoxamine kinase/Phosphomethylpyrimidine kinase" evidence="14">
    <location>
        <begin position="16"/>
        <end position="263"/>
    </location>
</feature>
<dbReference type="GO" id="GO:0005829">
    <property type="term" value="C:cytosol"/>
    <property type="evidence" value="ECO:0007669"/>
    <property type="project" value="TreeGrafter"/>
</dbReference>
<comment type="catalytic activity">
    <reaction evidence="13">
        <text>pyridoxal + ATP = pyridoxal 5'-phosphate + ADP + H(+)</text>
        <dbReference type="Rhea" id="RHEA:10224"/>
        <dbReference type="ChEBI" id="CHEBI:15378"/>
        <dbReference type="ChEBI" id="CHEBI:17310"/>
        <dbReference type="ChEBI" id="CHEBI:30616"/>
        <dbReference type="ChEBI" id="CHEBI:456216"/>
        <dbReference type="ChEBI" id="CHEBI:597326"/>
        <dbReference type="EC" id="2.7.1.35"/>
    </reaction>
</comment>
<dbReference type="InterPro" id="IPR013749">
    <property type="entry name" value="PM/HMP-P_kinase-1"/>
</dbReference>
<keyword evidence="7" id="KW-0067">ATP-binding</keyword>
<dbReference type="GO" id="GO:0005524">
    <property type="term" value="F:ATP binding"/>
    <property type="evidence" value="ECO:0007669"/>
    <property type="project" value="UniProtKB-KW"/>
</dbReference>
<evidence type="ECO:0000313" key="16">
    <source>
        <dbReference type="Proteomes" id="UP000192940"/>
    </source>
</evidence>
<keyword evidence="3" id="KW-0808">Transferase</keyword>
<dbReference type="GO" id="GO:0009228">
    <property type="term" value="P:thiamine biosynthetic process"/>
    <property type="evidence" value="ECO:0007669"/>
    <property type="project" value="InterPro"/>
</dbReference>
<comment type="similarity">
    <text evidence="1">Belongs to the ThiD family.</text>
</comment>
<reference evidence="16" key="1">
    <citation type="submission" date="2017-04" db="EMBL/GenBank/DDBJ databases">
        <authorList>
            <person name="Varghese N."/>
            <person name="Submissions S."/>
        </authorList>
    </citation>
    <scope>NUCLEOTIDE SEQUENCE [LARGE SCALE GENOMIC DNA]</scope>
    <source>
        <strain evidence="16">N3/975</strain>
    </source>
</reference>
<dbReference type="GO" id="GO:0008972">
    <property type="term" value="F:phosphomethylpyrimidine kinase activity"/>
    <property type="evidence" value="ECO:0007669"/>
    <property type="project" value="InterPro"/>
</dbReference>
<keyword evidence="8" id="KW-0460">Magnesium</keyword>
<keyword evidence="16" id="KW-1185">Reference proteome</keyword>
<dbReference type="GO" id="GO:0008478">
    <property type="term" value="F:pyridoxal kinase activity"/>
    <property type="evidence" value="ECO:0007669"/>
    <property type="project" value="UniProtKB-EC"/>
</dbReference>
<evidence type="ECO:0000256" key="2">
    <source>
        <dbReference type="ARBA" id="ARBA00012104"/>
    </source>
</evidence>
<evidence type="ECO:0000256" key="11">
    <source>
        <dbReference type="ARBA" id="ARBA00042396"/>
    </source>
</evidence>
<keyword evidence="6 15" id="KW-0418">Kinase</keyword>
<evidence type="ECO:0000256" key="13">
    <source>
        <dbReference type="ARBA" id="ARBA00049293"/>
    </source>
</evidence>